<dbReference type="Proteomes" id="UP001066276">
    <property type="component" value="Chromosome 3_1"/>
</dbReference>
<evidence type="ECO:0000313" key="3">
    <source>
        <dbReference type="Proteomes" id="UP001066276"/>
    </source>
</evidence>
<evidence type="ECO:0000256" key="1">
    <source>
        <dbReference type="SAM" id="MobiDB-lite"/>
    </source>
</evidence>
<evidence type="ECO:0000313" key="2">
    <source>
        <dbReference type="EMBL" id="KAJ1189952.1"/>
    </source>
</evidence>
<sequence length="81" mass="8994">MVRKTEPGAQPAKIGLCKQTQTGASQERNEVSASAFQRAKAEICLRALKRLKRLRTARDAREKKKNAADKPTQTPTITITM</sequence>
<name>A0AAV7ULR4_PLEWA</name>
<feature type="compositionally biased region" description="Polar residues" evidence="1">
    <location>
        <begin position="71"/>
        <end position="81"/>
    </location>
</feature>
<accession>A0AAV7ULR4</accession>
<feature type="compositionally biased region" description="Basic and acidic residues" evidence="1">
    <location>
        <begin position="56"/>
        <end position="68"/>
    </location>
</feature>
<comment type="caution">
    <text evidence="2">The sequence shown here is derived from an EMBL/GenBank/DDBJ whole genome shotgun (WGS) entry which is preliminary data.</text>
</comment>
<dbReference type="AlphaFoldDB" id="A0AAV7ULR4"/>
<gene>
    <name evidence="2" type="ORF">NDU88_006693</name>
</gene>
<protein>
    <submittedName>
        <fullName evidence="2">Uncharacterized protein</fullName>
    </submittedName>
</protein>
<reference evidence="2" key="1">
    <citation type="journal article" date="2022" name="bioRxiv">
        <title>Sequencing and chromosome-scale assembly of the giantPleurodeles waltlgenome.</title>
        <authorList>
            <person name="Brown T."/>
            <person name="Elewa A."/>
            <person name="Iarovenko S."/>
            <person name="Subramanian E."/>
            <person name="Araus A.J."/>
            <person name="Petzold A."/>
            <person name="Susuki M."/>
            <person name="Suzuki K.-i.T."/>
            <person name="Hayashi T."/>
            <person name="Toyoda A."/>
            <person name="Oliveira C."/>
            <person name="Osipova E."/>
            <person name="Leigh N.D."/>
            <person name="Simon A."/>
            <person name="Yun M.H."/>
        </authorList>
    </citation>
    <scope>NUCLEOTIDE SEQUENCE</scope>
    <source>
        <strain evidence="2">20211129_DDA</strain>
        <tissue evidence="2">Liver</tissue>
    </source>
</reference>
<feature type="region of interest" description="Disordered" evidence="1">
    <location>
        <begin position="56"/>
        <end position="81"/>
    </location>
</feature>
<organism evidence="2 3">
    <name type="scientific">Pleurodeles waltl</name>
    <name type="common">Iberian ribbed newt</name>
    <dbReference type="NCBI Taxonomy" id="8319"/>
    <lineage>
        <taxon>Eukaryota</taxon>
        <taxon>Metazoa</taxon>
        <taxon>Chordata</taxon>
        <taxon>Craniata</taxon>
        <taxon>Vertebrata</taxon>
        <taxon>Euteleostomi</taxon>
        <taxon>Amphibia</taxon>
        <taxon>Batrachia</taxon>
        <taxon>Caudata</taxon>
        <taxon>Salamandroidea</taxon>
        <taxon>Salamandridae</taxon>
        <taxon>Pleurodelinae</taxon>
        <taxon>Pleurodeles</taxon>
    </lineage>
</organism>
<proteinExistence type="predicted"/>
<keyword evidence="3" id="KW-1185">Reference proteome</keyword>
<dbReference type="EMBL" id="JANPWB010000005">
    <property type="protein sequence ID" value="KAJ1189952.1"/>
    <property type="molecule type" value="Genomic_DNA"/>
</dbReference>